<feature type="transmembrane region" description="Helical" evidence="1">
    <location>
        <begin position="287"/>
        <end position="310"/>
    </location>
</feature>
<gene>
    <name evidence="2" type="ORF">GCM10022406_22910</name>
</gene>
<evidence type="ECO:0000256" key="1">
    <source>
        <dbReference type="SAM" id="Phobius"/>
    </source>
</evidence>
<proteinExistence type="predicted"/>
<protein>
    <recommendedName>
        <fullName evidence="4">Glycosyltransferase RgtA/B/C/D-like domain-containing protein</fullName>
    </recommendedName>
</protein>
<evidence type="ECO:0000313" key="2">
    <source>
        <dbReference type="EMBL" id="GAA3938270.1"/>
    </source>
</evidence>
<feature type="transmembrane region" description="Helical" evidence="1">
    <location>
        <begin position="136"/>
        <end position="154"/>
    </location>
</feature>
<feature type="transmembrane region" description="Helical" evidence="1">
    <location>
        <begin position="258"/>
        <end position="280"/>
    </location>
</feature>
<dbReference type="Proteomes" id="UP001499909">
    <property type="component" value="Unassembled WGS sequence"/>
</dbReference>
<feature type="transmembrane region" description="Helical" evidence="1">
    <location>
        <begin position="202"/>
        <end position="222"/>
    </location>
</feature>
<comment type="caution">
    <text evidence="2">The sequence shown here is derived from an EMBL/GenBank/DDBJ whole genome shotgun (WGS) entry which is preliminary data.</text>
</comment>
<feature type="transmembrane region" description="Helical" evidence="1">
    <location>
        <begin position="166"/>
        <end position="196"/>
    </location>
</feature>
<sequence>MLRFFKSPLPSRLLLLLLLILAVRLPLLWLGVPLTAAELRAMLVGERLHEGALLYQTLYDSTAPLAALLFGALDAVAGRPLWLYRMLALTLLLFQALRLNLVLNRADVHPERGFVAALTYLVVGSLTADLDTLSPLLLGHTFIIAALSVLLPTSREGYDNRRLFRAGFLVGVAALCYLPLALFLLVGLFAVIIFAANSFRSFLLLVCGFLFPYAVAATFFLYKEALPGFSQFHLRPTLSGLVAGADGLPLFVQLRLLLIPGLVLVLALGRSFTTSLGLVFQIKFQQLMLIWLLVAVAMAAVGRGVAPGTFVLGLPPLTYFSLFLWQKARHAWMMEVLLLLLLGLVVVVRYRTLLHLEKVVHIPAEQSYAVQPNPAYAAIRQQRLLVLGPDRRPYLQNRLATPYLDWRLSQGDFGHLDEYAAVFRLSQSFAQLPPDYIIDEARLMPELQYKVPAVFGRYQLTGTPHVYRRR</sequence>
<feature type="transmembrane region" description="Helical" evidence="1">
    <location>
        <begin position="82"/>
        <end position="101"/>
    </location>
</feature>
<keyword evidence="3" id="KW-1185">Reference proteome</keyword>
<organism evidence="2 3">
    <name type="scientific">Hymenobacter algoricola</name>
    <dbReference type="NCBI Taxonomy" id="486267"/>
    <lineage>
        <taxon>Bacteria</taxon>
        <taxon>Pseudomonadati</taxon>
        <taxon>Bacteroidota</taxon>
        <taxon>Cytophagia</taxon>
        <taxon>Cytophagales</taxon>
        <taxon>Hymenobacteraceae</taxon>
        <taxon>Hymenobacter</taxon>
    </lineage>
</organism>
<reference evidence="3" key="1">
    <citation type="journal article" date="2019" name="Int. J. Syst. Evol. Microbiol.">
        <title>The Global Catalogue of Microorganisms (GCM) 10K type strain sequencing project: providing services to taxonomists for standard genome sequencing and annotation.</title>
        <authorList>
            <consortium name="The Broad Institute Genomics Platform"/>
            <consortium name="The Broad Institute Genome Sequencing Center for Infectious Disease"/>
            <person name="Wu L."/>
            <person name="Ma J."/>
        </authorList>
    </citation>
    <scope>NUCLEOTIDE SEQUENCE [LARGE SCALE GENOMIC DNA]</scope>
    <source>
        <strain evidence="3">JCM 17214</strain>
    </source>
</reference>
<dbReference type="RefSeq" id="WP_345113701.1">
    <property type="nucleotide sequence ID" value="NZ_BAABDH010000039.1"/>
</dbReference>
<evidence type="ECO:0008006" key="4">
    <source>
        <dbReference type="Google" id="ProtNLM"/>
    </source>
</evidence>
<name>A0ABP7N6C6_9BACT</name>
<feature type="transmembrane region" description="Helical" evidence="1">
    <location>
        <begin position="330"/>
        <end position="348"/>
    </location>
</feature>
<keyword evidence="1" id="KW-0472">Membrane</keyword>
<keyword evidence="1" id="KW-0812">Transmembrane</keyword>
<dbReference type="EMBL" id="BAABDH010000039">
    <property type="protein sequence ID" value="GAA3938270.1"/>
    <property type="molecule type" value="Genomic_DNA"/>
</dbReference>
<keyword evidence="1" id="KW-1133">Transmembrane helix</keyword>
<accession>A0ABP7N6C6</accession>
<evidence type="ECO:0000313" key="3">
    <source>
        <dbReference type="Proteomes" id="UP001499909"/>
    </source>
</evidence>